<dbReference type="Proteomes" id="UP000189966">
    <property type="component" value="Unassembled WGS sequence"/>
</dbReference>
<feature type="coiled-coil region" evidence="14">
    <location>
        <begin position="259"/>
        <end position="300"/>
    </location>
</feature>
<keyword evidence="5 19" id="KW-0808">Transferase</keyword>
<comment type="subcellular location">
    <subcellularLocation>
        <location evidence="1">Cell inner membrane</location>
        <topology evidence="1">Multi-pass membrane protein</topology>
    </subcellularLocation>
</comment>
<evidence type="ECO:0000256" key="11">
    <source>
        <dbReference type="ARBA" id="ARBA00023136"/>
    </source>
</evidence>
<feature type="domain" description="Tyrosine-protein kinase G-rich" evidence="18">
    <location>
        <begin position="371"/>
        <end position="452"/>
    </location>
</feature>
<sequence>MSIAQNPQPNISPGTDEVDIGKLFGILIDHRWFIIITTFIFAIVGISYALLATPIYKADALIQIEAKSSGMPALGGDMADMFGGGESSATTETEIIKSRMVLGETVDKLNLTTVVSPEYFPVVGKGWARLMGEQHFIHVSRFTVANGREQGGYQIVVTDAKQGQYQLNDSDGRKVLIGKVGELAQVNGYQLFITDLQAVNGAEFALAKISRLDAIQHLQRNLAVAEQGKQTGILQLSMTGENRADIKAIVDDISKNYFLQNVERNSAEAENSLVFLKQHLPEIKIQLMAAEDKLNSYRQQNESVDLSLEAKSALETMVALESQLNQLTFKETDISQRFTKEHPAYLSLMDKRKTLIKEQKRLNKRIETLPKTQRAVLRLTRDVEVNQQIYVQLLNKVQELNIVKASTVGNVRILDTAQVYSQAVKPKKALIVVLATLLGGMLSVAIAFLRAALHRGVESPDEIEALGLPVYASIPLSNWQTDLEKKFKSKQQLQVNQALLAVSNPADLSIEALRSLRTSLHFAMMEARNNIVMISGPSPGIGKSFVSANMAAVMAKGGQRVLVIDADMRKGRMERQMCVDSKPGLADYLSGQQTIEQVVKSPGVEHLDFIARGAVPPNPSELLMHPRLKTLLDWASENYDLVLVDTPPILAVTDPAIVGAHAGTTMIVARFGLNPVKEIEVTKNRFEQNGIEVKGCILNAVVRKASSTYGGNYGYYNYSYASDNK</sequence>
<evidence type="ECO:0000256" key="13">
    <source>
        <dbReference type="ARBA" id="ARBA00053015"/>
    </source>
</evidence>
<dbReference type="GO" id="GO:0005524">
    <property type="term" value="F:ATP binding"/>
    <property type="evidence" value="ECO:0007669"/>
    <property type="project" value="UniProtKB-KW"/>
</dbReference>
<feature type="transmembrane region" description="Helical" evidence="15">
    <location>
        <begin position="32"/>
        <end position="51"/>
    </location>
</feature>
<dbReference type="InterPro" id="IPR005702">
    <property type="entry name" value="Wzc-like_C"/>
</dbReference>
<keyword evidence="9" id="KW-0067">ATP-binding</keyword>
<keyword evidence="10 15" id="KW-1133">Transmembrane helix</keyword>
<evidence type="ECO:0000256" key="5">
    <source>
        <dbReference type="ARBA" id="ARBA00022679"/>
    </source>
</evidence>
<keyword evidence="7" id="KW-0547">Nucleotide-binding</keyword>
<dbReference type="AlphaFoldDB" id="A0A1T5I1Z5"/>
<feature type="domain" description="Polysaccharide chain length determinant N-terminal" evidence="16">
    <location>
        <begin position="16"/>
        <end position="109"/>
    </location>
</feature>
<dbReference type="GO" id="GO:0005886">
    <property type="term" value="C:plasma membrane"/>
    <property type="evidence" value="ECO:0007669"/>
    <property type="project" value="UniProtKB-SubCell"/>
</dbReference>
<keyword evidence="11 15" id="KW-0472">Membrane</keyword>
<dbReference type="InterPro" id="IPR027417">
    <property type="entry name" value="P-loop_NTPase"/>
</dbReference>
<accession>A0A1T5I1Z5</accession>
<evidence type="ECO:0000256" key="3">
    <source>
        <dbReference type="ARBA" id="ARBA00022475"/>
    </source>
</evidence>
<dbReference type="Pfam" id="PF02706">
    <property type="entry name" value="Wzz"/>
    <property type="match status" value="1"/>
</dbReference>
<dbReference type="Gene3D" id="3.40.50.300">
    <property type="entry name" value="P-loop containing nucleotide triphosphate hydrolases"/>
    <property type="match status" value="1"/>
</dbReference>
<evidence type="ECO:0000256" key="7">
    <source>
        <dbReference type="ARBA" id="ARBA00022741"/>
    </source>
</evidence>
<keyword evidence="8 19" id="KW-0418">Kinase</keyword>
<dbReference type="FunFam" id="3.40.50.300:FF:000527">
    <property type="entry name" value="Tyrosine-protein kinase etk"/>
    <property type="match status" value="1"/>
</dbReference>
<dbReference type="Pfam" id="PF13614">
    <property type="entry name" value="AAA_31"/>
    <property type="match status" value="1"/>
</dbReference>
<evidence type="ECO:0000256" key="2">
    <source>
        <dbReference type="ARBA" id="ARBA00008883"/>
    </source>
</evidence>
<keyword evidence="14" id="KW-0175">Coiled coil</keyword>
<dbReference type="InterPro" id="IPR032807">
    <property type="entry name" value="GNVR"/>
</dbReference>
<evidence type="ECO:0000256" key="6">
    <source>
        <dbReference type="ARBA" id="ARBA00022692"/>
    </source>
</evidence>
<dbReference type="InterPro" id="IPR003856">
    <property type="entry name" value="LPS_length_determ_N"/>
</dbReference>
<evidence type="ECO:0000259" key="17">
    <source>
        <dbReference type="Pfam" id="PF13614"/>
    </source>
</evidence>
<evidence type="ECO:0000256" key="8">
    <source>
        <dbReference type="ARBA" id="ARBA00022777"/>
    </source>
</evidence>
<dbReference type="RefSeq" id="WP_080158033.1">
    <property type="nucleotide sequence ID" value="NZ_FUZI01000004.1"/>
</dbReference>
<dbReference type="EMBL" id="FUZI01000004">
    <property type="protein sequence ID" value="SKC33061.1"/>
    <property type="molecule type" value="Genomic_DNA"/>
</dbReference>
<evidence type="ECO:0000313" key="20">
    <source>
        <dbReference type="Proteomes" id="UP000189966"/>
    </source>
</evidence>
<dbReference type="PANTHER" id="PTHR32309:SF32">
    <property type="entry name" value="TYROSINE-PROTEIN KINASE ETK-RELATED"/>
    <property type="match status" value="1"/>
</dbReference>
<evidence type="ECO:0000259" key="18">
    <source>
        <dbReference type="Pfam" id="PF13807"/>
    </source>
</evidence>
<name>A0A1T5I1Z5_9GAMM</name>
<proteinExistence type="inferred from homology"/>
<protein>
    <submittedName>
        <fullName evidence="19">Tyrosine-protein kinase wzc</fullName>
        <ecNumber evidence="19">2.7.10.-</ecNumber>
    </submittedName>
</protein>
<organism evidence="19 20">
    <name type="scientific">Photobacterium piscicola</name>
    <dbReference type="NCBI Taxonomy" id="1378299"/>
    <lineage>
        <taxon>Bacteria</taxon>
        <taxon>Pseudomonadati</taxon>
        <taxon>Pseudomonadota</taxon>
        <taxon>Gammaproteobacteria</taxon>
        <taxon>Vibrionales</taxon>
        <taxon>Vibrionaceae</taxon>
        <taxon>Photobacterium</taxon>
    </lineage>
</organism>
<keyword evidence="4" id="KW-0997">Cell inner membrane</keyword>
<dbReference type="InterPro" id="IPR050445">
    <property type="entry name" value="Bact_polysacc_biosynth/exp"/>
</dbReference>
<keyword evidence="3" id="KW-1003">Cell membrane</keyword>
<evidence type="ECO:0000256" key="14">
    <source>
        <dbReference type="SAM" id="Coils"/>
    </source>
</evidence>
<evidence type="ECO:0000313" key="19">
    <source>
        <dbReference type="EMBL" id="SKC33061.1"/>
    </source>
</evidence>
<dbReference type="GO" id="GO:0004713">
    <property type="term" value="F:protein tyrosine kinase activity"/>
    <property type="evidence" value="ECO:0007669"/>
    <property type="project" value="UniProtKB-KW"/>
</dbReference>
<evidence type="ECO:0000256" key="1">
    <source>
        <dbReference type="ARBA" id="ARBA00004429"/>
    </source>
</evidence>
<dbReference type="InterPro" id="IPR025669">
    <property type="entry name" value="AAA_dom"/>
</dbReference>
<dbReference type="Pfam" id="PF13807">
    <property type="entry name" value="GNVR"/>
    <property type="match status" value="1"/>
</dbReference>
<keyword evidence="6 15" id="KW-0812">Transmembrane</keyword>
<evidence type="ECO:0000259" key="16">
    <source>
        <dbReference type="Pfam" id="PF02706"/>
    </source>
</evidence>
<dbReference type="PANTHER" id="PTHR32309">
    <property type="entry name" value="TYROSINE-PROTEIN KINASE"/>
    <property type="match status" value="1"/>
</dbReference>
<dbReference type="NCBIfam" id="TIGR01007">
    <property type="entry name" value="eps_fam"/>
    <property type="match status" value="1"/>
</dbReference>
<feature type="transmembrane region" description="Helical" evidence="15">
    <location>
        <begin position="429"/>
        <end position="449"/>
    </location>
</feature>
<comment type="catalytic activity">
    <reaction evidence="13">
        <text>L-tyrosyl-[protein] + ATP = O-phospho-L-tyrosyl-[protein] + ADP + H(+)</text>
        <dbReference type="Rhea" id="RHEA:10596"/>
        <dbReference type="Rhea" id="RHEA-COMP:10136"/>
        <dbReference type="Rhea" id="RHEA-COMP:20101"/>
        <dbReference type="ChEBI" id="CHEBI:15378"/>
        <dbReference type="ChEBI" id="CHEBI:30616"/>
        <dbReference type="ChEBI" id="CHEBI:46858"/>
        <dbReference type="ChEBI" id="CHEBI:61978"/>
        <dbReference type="ChEBI" id="CHEBI:456216"/>
    </reaction>
</comment>
<evidence type="ECO:0000256" key="12">
    <source>
        <dbReference type="ARBA" id="ARBA00023137"/>
    </source>
</evidence>
<dbReference type="SUPFAM" id="SSF52540">
    <property type="entry name" value="P-loop containing nucleoside triphosphate hydrolases"/>
    <property type="match status" value="1"/>
</dbReference>
<feature type="domain" description="AAA" evidence="17">
    <location>
        <begin position="532"/>
        <end position="653"/>
    </location>
</feature>
<evidence type="ECO:0000256" key="9">
    <source>
        <dbReference type="ARBA" id="ARBA00022840"/>
    </source>
</evidence>
<keyword evidence="12" id="KW-0829">Tyrosine-protein kinase</keyword>
<dbReference type="Pfam" id="PF23607">
    <property type="entry name" value="WZC_N"/>
    <property type="match status" value="1"/>
</dbReference>
<reference evidence="19 20" key="1">
    <citation type="submission" date="2017-02" db="EMBL/GenBank/DDBJ databases">
        <authorList>
            <person name="Peterson S.W."/>
        </authorList>
    </citation>
    <scope>NUCLEOTIDE SEQUENCE [LARGE SCALE GENOMIC DNA]</scope>
    <source>
        <strain evidence="20">type strain: NCCB 100098</strain>
    </source>
</reference>
<dbReference type="OrthoDB" id="9775724at2"/>
<comment type="similarity">
    <text evidence="2">Belongs to the etk/wzc family.</text>
</comment>
<evidence type="ECO:0000256" key="4">
    <source>
        <dbReference type="ARBA" id="ARBA00022519"/>
    </source>
</evidence>
<gene>
    <name evidence="19" type="primary">wzc_2</name>
    <name evidence="19" type="ORF">CZ809_02590</name>
</gene>
<evidence type="ECO:0000256" key="15">
    <source>
        <dbReference type="SAM" id="Phobius"/>
    </source>
</evidence>
<dbReference type="GO" id="GO:0042802">
    <property type="term" value="F:identical protein binding"/>
    <property type="evidence" value="ECO:0007669"/>
    <property type="project" value="UniProtKB-ARBA"/>
</dbReference>
<dbReference type="CDD" id="cd05387">
    <property type="entry name" value="BY-kinase"/>
    <property type="match status" value="1"/>
</dbReference>
<evidence type="ECO:0000256" key="10">
    <source>
        <dbReference type="ARBA" id="ARBA00022989"/>
    </source>
</evidence>
<dbReference type="EC" id="2.7.10.-" evidence="19"/>